<evidence type="ECO:0000256" key="6">
    <source>
        <dbReference type="ARBA" id="ARBA00022946"/>
    </source>
</evidence>
<feature type="transmembrane region" description="Helical" evidence="11">
    <location>
        <begin position="157"/>
        <end position="175"/>
    </location>
</feature>
<evidence type="ECO:0000256" key="8">
    <source>
        <dbReference type="ARBA" id="ARBA00023128"/>
    </source>
</evidence>
<comment type="similarity">
    <text evidence="2">Belongs to the TIM21 family.</text>
</comment>
<dbReference type="Pfam" id="PF08294">
    <property type="entry name" value="TIM21"/>
    <property type="match status" value="1"/>
</dbReference>
<dbReference type="InterPro" id="IPR038552">
    <property type="entry name" value="Tim21_IMS_sf"/>
</dbReference>
<keyword evidence="13" id="KW-1185">Reference proteome</keyword>
<protein>
    <recommendedName>
        <fullName evidence="4">Mitochondrial import inner membrane translocase subunit TIM21</fullName>
    </recommendedName>
    <alternativeName>
        <fullName evidence="3">Mitochondrial import inner membrane translocase subunit Tim21</fullName>
    </alternativeName>
</protein>
<organism evidence="12 13">
    <name type="scientific">Suillus placidus</name>
    <dbReference type="NCBI Taxonomy" id="48579"/>
    <lineage>
        <taxon>Eukaryota</taxon>
        <taxon>Fungi</taxon>
        <taxon>Dikarya</taxon>
        <taxon>Basidiomycota</taxon>
        <taxon>Agaricomycotina</taxon>
        <taxon>Agaricomycetes</taxon>
        <taxon>Agaricomycetidae</taxon>
        <taxon>Boletales</taxon>
        <taxon>Suillineae</taxon>
        <taxon>Suillaceae</taxon>
        <taxon>Suillus</taxon>
    </lineage>
</organism>
<accession>A0A9P7D951</accession>
<dbReference type="GO" id="GO:0030150">
    <property type="term" value="P:protein import into mitochondrial matrix"/>
    <property type="evidence" value="ECO:0007669"/>
    <property type="project" value="InterPro"/>
</dbReference>
<evidence type="ECO:0000313" key="13">
    <source>
        <dbReference type="Proteomes" id="UP000714275"/>
    </source>
</evidence>
<keyword evidence="9 11" id="KW-0472">Membrane</keyword>
<dbReference type="GO" id="GO:0005744">
    <property type="term" value="C:TIM23 mitochondrial import inner membrane translocase complex"/>
    <property type="evidence" value="ECO:0007669"/>
    <property type="project" value="InterPro"/>
</dbReference>
<dbReference type="OrthoDB" id="436405at2759"/>
<dbReference type="EMBL" id="JABBWD010000001">
    <property type="protein sequence ID" value="KAG1783632.1"/>
    <property type="molecule type" value="Genomic_DNA"/>
</dbReference>
<keyword evidence="8" id="KW-0496">Mitochondrion</keyword>
<reference evidence="12" key="1">
    <citation type="journal article" date="2020" name="New Phytol.">
        <title>Comparative genomics reveals dynamic genome evolution in host specialist ectomycorrhizal fungi.</title>
        <authorList>
            <person name="Lofgren L.A."/>
            <person name="Nguyen N.H."/>
            <person name="Vilgalys R."/>
            <person name="Ruytinx J."/>
            <person name="Liao H.L."/>
            <person name="Branco S."/>
            <person name="Kuo A."/>
            <person name="LaButti K."/>
            <person name="Lipzen A."/>
            <person name="Andreopoulos W."/>
            <person name="Pangilinan J."/>
            <person name="Riley R."/>
            <person name="Hundley H."/>
            <person name="Na H."/>
            <person name="Barry K."/>
            <person name="Grigoriev I.V."/>
            <person name="Stajich J.E."/>
            <person name="Kennedy P.G."/>
        </authorList>
    </citation>
    <scope>NUCLEOTIDE SEQUENCE</scope>
    <source>
        <strain evidence="12">DOB743</strain>
    </source>
</reference>
<keyword evidence="6" id="KW-0809">Transit peptide</keyword>
<sequence length="417" mass="45878">MSDVHENSSSLLASPRPKLAVTDPRPFLGNALSDAVLQNVNLTMTSMARLARQANSLCTSSRPSTYIFLFSHSHRHQTHAFRLSQRTFVTHQDAASSSLLSSALDQKQRGTRLNREDSVGPFTLGISQGSLKGKKVKQWSELSTGGKVIRTTQRTSNLAVILLGAGLSAVLIYALTSELFSRNSPTVLFNDACDRINASPRVAKYLRAPLIFHNNPPSSTRPRHRHRHVSSQVAVDSTGREHMLLNFYVQGSSFPKSAQQADEEAGPSYIESVSSLTLDDTIALAKEKLESIGQSAKRAFRYLSGDVAPSPAPHPQLSTNDNQENEREQEKGMWSFAGLFSGLKGRRSVAEGAGNSGVSWTEGEVHADLVRNDEGYFVFRYLLIDIPNSETRNPVRVFVERAPGVRENEPIMRFTSA</sequence>
<dbReference type="Proteomes" id="UP000714275">
    <property type="component" value="Unassembled WGS sequence"/>
</dbReference>
<dbReference type="AlphaFoldDB" id="A0A9P7D951"/>
<dbReference type="PANTHER" id="PTHR13032:SF6">
    <property type="entry name" value="MITOCHONDRIAL IMPORT INNER MEMBRANE TRANSLOCASE SUBUNIT TIM21"/>
    <property type="match status" value="1"/>
</dbReference>
<dbReference type="InterPro" id="IPR013261">
    <property type="entry name" value="Tim21"/>
</dbReference>
<gene>
    <name evidence="12" type="ORF">EV702DRAFT_1190653</name>
</gene>
<evidence type="ECO:0000256" key="11">
    <source>
        <dbReference type="SAM" id="Phobius"/>
    </source>
</evidence>
<evidence type="ECO:0000256" key="7">
    <source>
        <dbReference type="ARBA" id="ARBA00022989"/>
    </source>
</evidence>
<evidence type="ECO:0000256" key="1">
    <source>
        <dbReference type="ARBA" id="ARBA00004304"/>
    </source>
</evidence>
<evidence type="ECO:0000256" key="4">
    <source>
        <dbReference type="ARBA" id="ARBA00020726"/>
    </source>
</evidence>
<feature type="region of interest" description="Disordered" evidence="10">
    <location>
        <begin position="305"/>
        <end position="328"/>
    </location>
</feature>
<evidence type="ECO:0000256" key="3">
    <source>
        <dbReference type="ARBA" id="ARBA00020213"/>
    </source>
</evidence>
<proteinExistence type="inferred from homology"/>
<dbReference type="Gene3D" id="3.10.450.320">
    <property type="entry name" value="Mitochondrial import inner membrane translocase subunit Tim21"/>
    <property type="match status" value="1"/>
</dbReference>
<evidence type="ECO:0000256" key="9">
    <source>
        <dbReference type="ARBA" id="ARBA00023136"/>
    </source>
</evidence>
<comment type="subcellular location">
    <subcellularLocation>
        <location evidence="1">Mitochondrion membrane</location>
        <topology evidence="1">Single-pass membrane protein</topology>
    </subcellularLocation>
</comment>
<evidence type="ECO:0000256" key="2">
    <source>
        <dbReference type="ARBA" id="ARBA00010867"/>
    </source>
</evidence>
<comment type="caution">
    <text evidence="12">The sequence shown here is derived from an EMBL/GenBank/DDBJ whole genome shotgun (WGS) entry which is preliminary data.</text>
</comment>
<evidence type="ECO:0000256" key="10">
    <source>
        <dbReference type="SAM" id="MobiDB-lite"/>
    </source>
</evidence>
<keyword evidence="5 11" id="KW-0812">Transmembrane</keyword>
<evidence type="ECO:0000256" key="5">
    <source>
        <dbReference type="ARBA" id="ARBA00022692"/>
    </source>
</evidence>
<name>A0A9P7D951_9AGAM</name>
<keyword evidence="7 11" id="KW-1133">Transmembrane helix</keyword>
<evidence type="ECO:0000313" key="12">
    <source>
        <dbReference type="EMBL" id="KAG1783632.1"/>
    </source>
</evidence>
<dbReference type="PANTHER" id="PTHR13032">
    <property type="entry name" value="MITOCHONDRIAL IMPORT INNER MEMBRANE TRANSLOCASE SUBUNIT TIM21"/>
    <property type="match status" value="1"/>
</dbReference>